<organism evidence="1 2">
    <name type="scientific">Erwinia phage vB_EamM_Yoloswag</name>
    <dbReference type="NCBI Taxonomy" id="1958956"/>
    <lineage>
        <taxon>Viruses</taxon>
        <taxon>Duplodnaviria</taxon>
        <taxon>Heunggongvirae</taxon>
        <taxon>Uroviricota</taxon>
        <taxon>Caudoviricetes</taxon>
        <taxon>Yoloswagvirus</taxon>
        <taxon>Yoloswagvirus yoloswag</taxon>
    </lineage>
</organism>
<proteinExistence type="predicted"/>
<gene>
    <name evidence="1" type="ORF">YOLOSWAG_191</name>
</gene>
<accession>A0A1S6L3B8</accession>
<evidence type="ECO:0000313" key="1">
    <source>
        <dbReference type="EMBL" id="AQT28670.1"/>
    </source>
</evidence>
<keyword evidence="2" id="KW-1185">Reference proteome</keyword>
<dbReference type="Proteomes" id="UP000221250">
    <property type="component" value="Segment"/>
</dbReference>
<reference evidence="1 2" key="1">
    <citation type="submission" date="2017-01" db="EMBL/GenBank/DDBJ databases">
        <authorList>
            <person name="Mah S.A."/>
            <person name="Swanson W.J."/>
            <person name="Moy G.W."/>
            <person name="Vacquier V.D."/>
        </authorList>
    </citation>
    <scope>NUCLEOTIDE SEQUENCE [LARGE SCALE GENOMIC DNA]</scope>
</reference>
<protein>
    <submittedName>
        <fullName evidence="1">Uncharacterized protein</fullName>
    </submittedName>
</protein>
<dbReference type="EMBL" id="KY448244">
    <property type="protein sequence ID" value="AQT28670.1"/>
    <property type="molecule type" value="Genomic_DNA"/>
</dbReference>
<sequence>MPVIAVTDHSPEQVFGHLLKTGQAKRVTFVPQSGFLDPAGKYHKHIFVVGTREYDRNASSIRDLHTHIVWVFGHRELLSRYGLDVSTSIEDKQPSKAKLVPVGSYLEDLKRRAIANSLFHSMMTFIYTLPSKTHQKPVTAAICTWIYNGGGGTIAKLVDGIPITLSPINRHRLIKILAQPVTSRLCAAFRDINSGRCQTLGEAVLKHDVQIFELGYIQGNVNKVDNIVDARVGNQGVE</sequence>
<name>A0A1S6L3B8_9CAUD</name>
<evidence type="ECO:0000313" key="2">
    <source>
        <dbReference type="Proteomes" id="UP000221250"/>
    </source>
</evidence>